<proteinExistence type="predicted"/>
<name>K9HQT9_9PROT</name>
<reference evidence="2 3" key="1">
    <citation type="journal article" date="2013" name="Genome Announc.">
        <title>Draft Genome Sequence of an Alphaproteobacterium, Caenispirillum salinarum AK4(T), Isolated from a Solar Saltern.</title>
        <authorList>
            <person name="Khatri I."/>
            <person name="Singh A."/>
            <person name="Korpole S."/>
            <person name="Pinnaka A.K."/>
            <person name="Subramanian S."/>
        </authorList>
    </citation>
    <scope>NUCLEOTIDE SEQUENCE [LARGE SCALE GENOMIC DNA]</scope>
    <source>
        <strain evidence="2 3">AK4</strain>
    </source>
</reference>
<keyword evidence="1" id="KW-0732">Signal</keyword>
<dbReference type="STRING" id="1238182.C882_4138"/>
<feature type="chain" id="PRO_5003930408" evidence="1">
    <location>
        <begin position="24"/>
        <end position="188"/>
    </location>
</feature>
<dbReference type="AlphaFoldDB" id="K9HQT9"/>
<sequence>MMPIKISAASLGLLLAAAPAALAEEGMDKQAKIDNALSAATPMIAENASVMTPDGTVLQEGSGAYTCFPEGGGISAPMCLDDAWMGWVDAYVNKTDFQAEEMGIAYMLAGDGEGASNTDPRAEEPAAGNDWVIEGPHLMMLVPDTAMLEALPTDHTTGEPYVMWKGTPYAHIMVPTGERPQQPQVAER</sequence>
<evidence type="ECO:0000313" key="3">
    <source>
        <dbReference type="Proteomes" id="UP000009881"/>
    </source>
</evidence>
<keyword evidence="3" id="KW-1185">Reference proteome</keyword>
<evidence type="ECO:0000256" key="1">
    <source>
        <dbReference type="SAM" id="SignalP"/>
    </source>
</evidence>
<organism evidence="2 3">
    <name type="scientific">Caenispirillum salinarum AK4</name>
    <dbReference type="NCBI Taxonomy" id="1238182"/>
    <lineage>
        <taxon>Bacteria</taxon>
        <taxon>Pseudomonadati</taxon>
        <taxon>Pseudomonadota</taxon>
        <taxon>Alphaproteobacteria</taxon>
        <taxon>Rhodospirillales</taxon>
        <taxon>Novispirillaceae</taxon>
        <taxon>Caenispirillum</taxon>
    </lineage>
</organism>
<dbReference type="PATRIC" id="fig|1238182.3.peg.1800"/>
<dbReference type="Proteomes" id="UP000009881">
    <property type="component" value="Unassembled WGS sequence"/>
</dbReference>
<dbReference type="EMBL" id="ANHY01000007">
    <property type="protein sequence ID" value="EKV30801.1"/>
    <property type="molecule type" value="Genomic_DNA"/>
</dbReference>
<accession>K9HQT9</accession>
<gene>
    <name evidence="2" type="ORF">C882_4138</name>
</gene>
<dbReference type="eggNOG" id="ENOG502ZC6I">
    <property type="taxonomic scope" value="Bacteria"/>
</dbReference>
<dbReference type="RefSeq" id="WP_009540246.1">
    <property type="nucleotide sequence ID" value="NZ_ANHY01000007.1"/>
</dbReference>
<dbReference type="OrthoDB" id="4760845at2"/>
<protein>
    <submittedName>
        <fullName evidence="2">Uncharacterized protein</fullName>
    </submittedName>
</protein>
<evidence type="ECO:0000313" key="2">
    <source>
        <dbReference type="EMBL" id="EKV30801.1"/>
    </source>
</evidence>
<comment type="caution">
    <text evidence="2">The sequence shown here is derived from an EMBL/GenBank/DDBJ whole genome shotgun (WGS) entry which is preliminary data.</text>
</comment>
<feature type="signal peptide" evidence="1">
    <location>
        <begin position="1"/>
        <end position="23"/>
    </location>
</feature>